<name>A0A103Y9P1_CYNCS</name>
<dbReference type="Gramene" id="KVI05090">
    <property type="protein sequence ID" value="KVI05090"/>
    <property type="gene ID" value="Ccrd_016596"/>
</dbReference>
<keyword evidence="1 4" id="KW-0378">Hydrolase</keyword>
<dbReference type="PANTHER" id="PTHR31916">
    <property type="match status" value="1"/>
</dbReference>
<dbReference type="PANTHER" id="PTHR31916:SF28">
    <property type="entry name" value="NEUTRAL_ALKALINE INVERTASE 3, CHLOROPLASTIC"/>
    <property type="match status" value="1"/>
</dbReference>
<comment type="caution">
    <text evidence="5">The sequence shown here is derived from an EMBL/GenBank/DDBJ whole genome shotgun (WGS) entry which is preliminary data.</text>
</comment>
<dbReference type="EC" id="3.2.1.26" evidence="4"/>
<gene>
    <name evidence="5" type="ORF">Ccrd_016596</name>
</gene>
<dbReference type="GO" id="GO:0033926">
    <property type="term" value="F:endo-alpha-N-acetylgalactosaminidase activity"/>
    <property type="evidence" value="ECO:0007669"/>
    <property type="project" value="UniProtKB-UniRule"/>
</dbReference>
<proteinExistence type="inferred from homology"/>
<accession>A0A103Y9P1</accession>
<dbReference type="OMA" id="GQEWKII"/>
<dbReference type="SUPFAM" id="SSF48208">
    <property type="entry name" value="Six-hairpin glycosidases"/>
    <property type="match status" value="1"/>
</dbReference>
<dbReference type="GO" id="GO:0009507">
    <property type="term" value="C:chloroplast"/>
    <property type="evidence" value="ECO:0007669"/>
    <property type="project" value="TreeGrafter"/>
</dbReference>
<keyword evidence="2 4" id="KW-0119">Carbohydrate metabolism</keyword>
<dbReference type="InterPro" id="IPR024746">
    <property type="entry name" value="Glyco_hydro_100"/>
</dbReference>
<dbReference type="Pfam" id="PF12899">
    <property type="entry name" value="Glyco_hydro_100"/>
    <property type="match status" value="2"/>
</dbReference>
<dbReference type="EMBL" id="LEKV01001890">
    <property type="protein sequence ID" value="KVI05090.1"/>
    <property type="molecule type" value="Genomic_DNA"/>
</dbReference>
<comment type="catalytic activity">
    <reaction evidence="4">
        <text>Hydrolysis of terminal non-reducing beta-D-fructofuranoside residues in beta-D-fructofuranosides.</text>
        <dbReference type="EC" id="3.2.1.26"/>
    </reaction>
</comment>
<comment type="function">
    <text evidence="4">Invertase that cleaves sucrose into glucose and fructose.</text>
</comment>
<dbReference type="STRING" id="59895.A0A103Y9P1"/>
<dbReference type="AlphaFoldDB" id="A0A103Y9P1"/>
<dbReference type="GO" id="GO:0005987">
    <property type="term" value="P:sucrose catabolic process"/>
    <property type="evidence" value="ECO:0007669"/>
    <property type="project" value="TreeGrafter"/>
</dbReference>
<organism evidence="5 6">
    <name type="scientific">Cynara cardunculus var. scolymus</name>
    <name type="common">Globe artichoke</name>
    <name type="synonym">Cynara scolymus</name>
    <dbReference type="NCBI Taxonomy" id="59895"/>
    <lineage>
        <taxon>Eukaryota</taxon>
        <taxon>Viridiplantae</taxon>
        <taxon>Streptophyta</taxon>
        <taxon>Embryophyta</taxon>
        <taxon>Tracheophyta</taxon>
        <taxon>Spermatophyta</taxon>
        <taxon>Magnoliopsida</taxon>
        <taxon>eudicotyledons</taxon>
        <taxon>Gunneridae</taxon>
        <taxon>Pentapetalae</taxon>
        <taxon>asterids</taxon>
        <taxon>campanulids</taxon>
        <taxon>Asterales</taxon>
        <taxon>Asteraceae</taxon>
        <taxon>Carduoideae</taxon>
        <taxon>Cardueae</taxon>
        <taxon>Carduinae</taxon>
        <taxon>Cynara</taxon>
    </lineage>
</organism>
<dbReference type="GO" id="GO:0004575">
    <property type="term" value="F:sucrose alpha-glucosidase activity"/>
    <property type="evidence" value="ECO:0007669"/>
    <property type="project" value="TreeGrafter"/>
</dbReference>
<evidence type="ECO:0000313" key="6">
    <source>
        <dbReference type="Proteomes" id="UP000243975"/>
    </source>
</evidence>
<comment type="similarity">
    <text evidence="4">Belongs to the glycosyl hydrolase 100 family.</text>
</comment>
<dbReference type="Proteomes" id="UP000243975">
    <property type="component" value="Unassembled WGS sequence"/>
</dbReference>
<evidence type="ECO:0000256" key="1">
    <source>
        <dbReference type="ARBA" id="ARBA00022801"/>
    </source>
</evidence>
<sequence length="595" mass="67184">MGSSEAILQVFCGVAPLKQFLKSDLTFSPGSLTKCKKGSGSSVVRLFRCSSIFKNGHIHRQFPRTPRIPYESFKNGRFDHSCCKCKNAESVSGFTAEDGNGTWFVDNAKQFNTIHDMVNPPNLLDSEDVQRLKKEKEVSMSDSKVHDKMQKTSLDMIEDEAWDLLRESIVTYCGSPIGTIAAKDPTSSSVLNYDQVFIRDFIPSGIAFLLKGEYDIVRSFILHTLQLQSWEKTMDCHSPGQGLMPASFKVRTVPLEGDDTATEEVLDPDFGEAAIGRVAPVDSGLWWIILLRAYGKSSGDMSLQERIDVQTGIKMILKLCLADGFDMFPTLLALFYSALMCAREMLAPEDGTADLVRALNNRLVALSFHIREYYWIDMGKLNEIYRYKTEEYSYDAVNKFNIYPDQISPWLVEWMPNKGGYLIGNLQPAHMDFRFFSLGNFWSVVSSLVTADQSHAILDLIEAKWADLVADMPFKICYPALEGQEWQIITGSDPKNTPEIAARAVEVAERRLAQDKWPEYYDTKRGRFIGKQSRLFQTWTIAGYLVSKLLLADPTKAKILMTDEDSQLVNAFSCMITSNPRKKRGPKPSEKTYIV</sequence>
<dbReference type="InterPro" id="IPR008928">
    <property type="entry name" value="6-hairpin_glycosidase_sf"/>
</dbReference>
<keyword evidence="3 4" id="KW-0326">Glycosidase</keyword>
<evidence type="ECO:0000256" key="3">
    <source>
        <dbReference type="ARBA" id="ARBA00023295"/>
    </source>
</evidence>
<reference evidence="5 6" key="1">
    <citation type="journal article" date="2016" name="Sci. Rep.">
        <title>The genome sequence of the outbreeding globe artichoke constructed de novo incorporating a phase-aware low-pass sequencing strategy of F1 progeny.</title>
        <authorList>
            <person name="Scaglione D."/>
            <person name="Reyes-Chin-Wo S."/>
            <person name="Acquadro A."/>
            <person name="Froenicke L."/>
            <person name="Portis E."/>
            <person name="Beitel C."/>
            <person name="Tirone M."/>
            <person name="Mauro R."/>
            <person name="Lo Monaco A."/>
            <person name="Mauromicale G."/>
            <person name="Faccioli P."/>
            <person name="Cattivelli L."/>
            <person name="Rieseberg L."/>
            <person name="Michelmore R."/>
            <person name="Lanteri S."/>
        </authorList>
    </citation>
    <scope>NUCLEOTIDE SEQUENCE [LARGE SCALE GENOMIC DNA]</scope>
    <source>
        <strain evidence="5">2C</strain>
    </source>
</reference>
<evidence type="ECO:0000256" key="4">
    <source>
        <dbReference type="RuleBase" id="RU367047"/>
    </source>
</evidence>
<keyword evidence="6" id="KW-1185">Reference proteome</keyword>
<evidence type="ECO:0000256" key="2">
    <source>
        <dbReference type="ARBA" id="ARBA00023277"/>
    </source>
</evidence>
<evidence type="ECO:0000313" key="5">
    <source>
        <dbReference type="EMBL" id="KVI05090.1"/>
    </source>
</evidence>
<protein>
    <recommendedName>
        <fullName evidence="4">Alkaline/neutral invertase</fullName>
        <ecNumber evidence="4">3.2.1.26</ecNumber>
    </recommendedName>
</protein>